<dbReference type="EMBL" id="JAHVHU010000002">
    <property type="protein sequence ID" value="MBY5956612.1"/>
    <property type="molecule type" value="Genomic_DNA"/>
</dbReference>
<reference evidence="7" key="1">
    <citation type="submission" date="2021-06" db="EMBL/GenBank/DDBJ databases">
        <title>44 bacteria genomes isolated from Dapeng, Shenzhen.</title>
        <authorList>
            <person name="Zheng W."/>
            <person name="Yu S."/>
            <person name="Huang Y."/>
        </authorList>
    </citation>
    <scope>NUCLEOTIDE SEQUENCE</scope>
    <source>
        <strain evidence="7">DP5N28-2</strain>
    </source>
</reference>
<keyword evidence="4" id="KW-0808">Transferase</keyword>
<dbReference type="GO" id="GO:0005886">
    <property type="term" value="C:plasma membrane"/>
    <property type="evidence" value="ECO:0007669"/>
    <property type="project" value="UniProtKB-SubCell"/>
</dbReference>
<dbReference type="InterPro" id="IPR001173">
    <property type="entry name" value="Glyco_trans_2-like"/>
</dbReference>
<dbReference type="InterPro" id="IPR029044">
    <property type="entry name" value="Nucleotide-diphossugar_trans"/>
</dbReference>
<evidence type="ECO:0000313" key="7">
    <source>
        <dbReference type="EMBL" id="MBY5956612.1"/>
    </source>
</evidence>
<accession>A0A953HVM2</accession>
<sequence>MNYPSVSIVIPVYNNKERLGKCLKALSVQTFYRINYEIIVVDNESSDGSLDVAKTHADRMLIQNKLKSPYPSRNMGIRAAKGYYKILLDSNIVVPKHFIESGIRQLEENTSDFGAPIIQFEINENSSTWELLDSLIYVDIKREIESGRVAGGCVFTKNEFFEKYGYFDETLRSTGDSIWSKKAIALGANLTLLGHLEVSYPPKDRSLLLKKARRIGAGKRMVAIQNGLSNFRIFKQALWTMRPLPLKEIRQRINARGKENITYHQRKLWLYNWIRNVHTGIGRMGF</sequence>
<keyword evidence="5" id="KW-0472">Membrane</keyword>
<protein>
    <submittedName>
        <fullName evidence="7">Glycosyltransferase family 2 protein</fullName>
    </submittedName>
</protein>
<evidence type="ECO:0000256" key="5">
    <source>
        <dbReference type="ARBA" id="ARBA00023136"/>
    </source>
</evidence>
<organism evidence="7 8">
    <name type="scientific">Membranihabitans marinus</name>
    <dbReference type="NCBI Taxonomy" id="1227546"/>
    <lineage>
        <taxon>Bacteria</taxon>
        <taxon>Pseudomonadati</taxon>
        <taxon>Bacteroidota</taxon>
        <taxon>Saprospiria</taxon>
        <taxon>Saprospirales</taxon>
        <taxon>Saprospiraceae</taxon>
        <taxon>Membranihabitans</taxon>
    </lineage>
</organism>
<dbReference type="AlphaFoldDB" id="A0A953HVM2"/>
<keyword evidence="3" id="KW-0328">Glycosyltransferase</keyword>
<feature type="domain" description="Glycosyltransferase 2-like" evidence="6">
    <location>
        <begin position="7"/>
        <end position="137"/>
    </location>
</feature>
<keyword evidence="8" id="KW-1185">Reference proteome</keyword>
<comment type="subcellular location">
    <subcellularLocation>
        <location evidence="1">Cell membrane</location>
    </subcellularLocation>
</comment>
<dbReference type="RefSeq" id="WP_222578137.1">
    <property type="nucleotide sequence ID" value="NZ_JAHVHU010000002.1"/>
</dbReference>
<dbReference type="GO" id="GO:0016757">
    <property type="term" value="F:glycosyltransferase activity"/>
    <property type="evidence" value="ECO:0007669"/>
    <property type="project" value="UniProtKB-KW"/>
</dbReference>
<evidence type="ECO:0000256" key="1">
    <source>
        <dbReference type="ARBA" id="ARBA00004236"/>
    </source>
</evidence>
<gene>
    <name evidence="7" type="ORF">KUV50_00600</name>
</gene>
<name>A0A953HVM2_9BACT</name>
<evidence type="ECO:0000256" key="3">
    <source>
        <dbReference type="ARBA" id="ARBA00022676"/>
    </source>
</evidence>
<comment type="caution">
    <text evidence="7">The sequence shown here is derived from an EMBL/GenBank/DDBJ whole genome shotgun (WGS) entry which is preliminary data.</text>
</comment>
<dbReference type="SUPFAM" id="SSF53448">
    <property type="entry name" value="Nucleotide-diphospho-sugar transferases"/>
    <property type="match status" value="1"/>
</dbReference>
<dbReference type="PANTHER" id="PTHR43646">
    <property type="entry name" value="GLYCOSYLTRANSFERASE"/>
    <property type="match status" value="1"/>
</dbReference>
<dbReference type="CDD" id="cd00761">
    <property type="entry name" value="Glyco_tranf_GTA_type"/>
    <property type="match status" value="1"/>
</dbReference>
<evidence type="ECO:0000256" key="4">
    <source>
        <dbReference type="ARBA" id="ARBA00022679"/>
    </source>
</evidence>
<dbReference type="Proteomes" id="UP000753961">
    <property type="component" value="Unassembled WGS sequence"/>
</dbReference>
<evidence type="ECO:0000259" key="6">
    <source>
        <dbReference type="Pfam" id="PF00535"/>
    </source>
</evidence>
<evidence type="ECO:0000256" key="2">
    <source>
        <dbReference type="ARBA" id="ARBA00022475"/>
    </source>
</evidence>
<keyword evidence="2" id="KW-1003">Cell membrane</keyword>
<proteinExistence type="predicted"/>
<dbReference type="Pfam" id="PF00535">
    <property type="entry name" value="Glycos_transf_2"/>
    <property type="match status" value="1"/>
</dbReference>
<evidence type="ECO:0000313" key="8">
    <source>
        <dbReference type="Proteomes" id="UP000753961"/>
    </source>
</evidence>
<dbReference type="PANTHER" id="PTHR43646:SF2">
    <property type="entry name" value="GLYCOSYLTRANSFERASE 2-LIKE DOMAIN-CONTAINING PROTEIN"/>
    <property type="match status" value="1"/>
</dbReference>
<dbReference type="Gene3D" id="3.90.550.10">
    <property type="entry name" value="Spore Coat Polysaccharide Biosynthesis Protein SpsA, Chain A"/>
    <property type="match status" value="1"/>
</dbReference>